<comment type="cofactor">
    <cofactor evidence="2">
        <name>Mn(2+)</name>
        <dbReference type="ChEBI" id="CHEBI:29035"/>
    </cofactor>
    <text evidence="2">The Mn(2+) ion enhances activity.</text>
</comment>
<keyword evidence="2" id="KW-0464">Manganese</keyword>
<dbReference type="Proteomes" id="UP000035721">
    <property type="component" value="Unassembled WGS sequence"/>
</dbReference>
<feature type="binding site" evidence="2">
    <location>
        <position position="102"/>
    </location>
    <ligand>
        <name>Mn(2+)</name>
        <dbReference type="ChEBI" id="CHEBI:29035"/>
        <label>2</label>
    </ligand>
</feature>
<gene>
    <name evidence="4" type="ORF">BN12_280006</name>
</gene>
<accession>A0A077M2A2</accession>
<protein>
    <submittedName>
        <fullName evidence="4">Amidohydrolase</fullName>
        <ecNumber evidence="4">3.5.1.32</ecNumber>
    </submittedName>
</protein>
<dbReference type="EMBL" id="CAJB01000201">
    <property type="protein sequence ID" value="CCH78350.1"/>
    <property type="molecule type" value="Genomic_DNA"/>
</dbReference>
<dbReference type="SUPFAM" id="SSF53187">
    <property type="entry name" value="Zn-dependent exopeptidases"/>
    <property type="match status" value="1"/>
</dbReference>
<evidence type="ECO:0000256" key="2">
    <source>
        <dbReference type="PIRSR" id="PIRSR005962-1"/>
    </source>
</evidence>
<evidence type="ECO:0000313" key="4">
    <source>
        <dbReference type="EMBL" id="CCH78350.1"/>
    </source>
</evidence>
<dbReference type="EC" id="3.5.1.32" evidence="4"/>
<dbReference type="Gene3D" id="3.30.70.360">
    <property type="match status" value="1"/>
</dbReference>
<dbReference type="AlphaFoldDB" id="A0A077M2A2"/>
<dbReference type="SUPFAM" id="SSF55031">
    <property type="entry name" value="Bacterial exopeptidase dimerisation domain"/>
    <property type="match status" value="1"/>
</dbReference>
<reference evidence="4 5" key="1">
    <citation type="journal article" date="2013" name="ISME J.">
        <title>A metabolic model for members of the genus Tetrasphaera involved in enhanced biological phosphorus removal.</title>
        <authorList>
            <person name="Kristiansen R."/>
            <person name="Nguyen H.T.T."/>
            <person name="Saunders A.M."/>
            <person name="Nielsen J.L."/>
            <person name="Wimmer R."/>
            <person name="Le V.Q."/>
            <person name="McIlroy S.J."/>
            <person name="Petrovski S."/>
            <person name="Seviour R.J."/>
            <person name="Calteau A."/>
            <person name="Nielsen K.L."/>
            <person name="Nielsen P.H."/>
        </authorList>
    </citation>
    <scope>NUCLEOTIDE SEQUENCE [LARGE SCALE GENOMIC DNA]</scope>
    <source>
        <strain evidence="4 5">T1-X7</strain>
    </source>
</reference>
<feature type="binding site" evidence="2">
    <location>
        <position position="163"/>
    </location>
    <ligand>
        <name>Mn(2+)</name>
        <dbReference type="ChEBI" id="CHEBI:29035"/>
        <label>2</label>
    </ligand>
</feature>
<feature type="binding site" evidence="2">
    <location>
        <position position="358"/>
    </location>
    <ligand>
        <name>Mn(2+)</name>
        <dbReference type="ChEBI" id="CHEBI:29035"/>
        <label>2</label>
    </ligand>
</feature>
<dbReference type="PIRSF" id="PIRSF005962">
    <property type="entry name" value="Pept_M20D_amidohydro"/>
    <property type="match status" value="1"/>
</dbReference>
<keyword evidence="5" id="KW-1185">Reference proteome</keyword>
<feature type="binding site" evidence="2">
    <location>
        <position position="137"/>
    </location>
    <ligand>
        <name>Mn(2+)</name>
        <dbReference type="ChEBI" id="CHEBI:29035"/>
        <label>2</label>
    </ligand>
</feature>
<dbReference type="GO" id="GO:0046872">
    <property type="term" value="F:metal ion binding"/>
    <property type="evidence" value="ECO:0007669"/>
    <property type="project" value="UniProtKB-KW"/>
</dbReference>
<keyword evidence="1 4" id="KW-0378">Hydrolase</keyword>
<feature type="binding site" evidence="2">
    <location>
        <position position="104"/>
    </location>
    <ligand>
        <name>Mn(2+)</name>
        <dbReference type="ChEBI" id="CHEBI:29035"/>
        <label>2</label>
    </ligand>
</feature>
<evidence type="ECO:0000256" key="1">
    <source>
        <dbReference type="ARBA" id="ARBA00022801"/>
    </source>
</evidence>
<dbReference type="GO" id="GO:0019877">
    <property type="term" value="P:diaminopimelate biosynthetic process"/>
    <property type="evidence" value="ECO:0007669"/>
    <property type="project" value="UniProtKB-ARBA"/>
</dbReference>
<dbReference type="PANTHER" id="PTHR11014">
    <property type="entry name" value="PEPTIDASE M20 FAMILY MEMBER"/>
    <property type="match status" value="1"/>
</dbReference>
<dbReference type="GO" id="GO:0047980">
    <property type="term" value="F:hippurate hydrolase activity"/>
    <property type="evidence" value="ECO:0007669"/>
    <property type="project" value="UniProtKB-EC"/>
</dbReference>
<dbReference type="PANTHER" id="PTHR11014:SF63">
    <property type="entry name" value="METALLOPEPTIDASE, PUTATIVE (AFU_ORTHOLOGUE AFUA_6G09600)-RELATED"/>
    <property type="match status" value="1"/>
</dbReference>
<evidence type="ECO:0000259" key="3">
    <source>
        <dbReference type="Pfam" id="PF07687"/>
    </source>
</evidence>
<dbReference type="GO" id="GO:0050118">
    <property type="term" value="F:N-acetyldiaminopimelate deacetylase activity"/>
    <property type="evidence" value="ECO:0007669"/>
    <property type="project" value="UniProtKB-ARBA"/>
</dbReference>
<dbReference type="InterPro" id="IPR011650">
    <property type="entry name" value="Peptidase_M20_dimer"/>
</dbReference>
<evidence type="ECO:0000313" key="5">
    <source>
        <dbReference type="Proteomes" id="UP000035721"/>
    </source>
</evidence>
<comment type="caution">
    <text evidence="4">The sequence shown here is derived from an EMBL/GenBank/DDBJ whole genome shotgun (WGS) entry which is preliminary data.</text>
</comment>
<dbReference type="Pfam" id="PF01546">
    <property type="entry name" value="Peptidase_M20"/>
    <property type="match status" value="1"/>
</dbReference>
<organism evidence="4 5">
    <name type="scientific">Nostocoides japonicum T1-X7</name>
    <dbReference type="NCBI Taxonomy" id="1194083"/>
    <lineage>
        <taxon>Bacteria</taxon>
        <taxon>Bacillati</taxon>
        <taxon>Actinomycetota</taxon>
        <taxon>Actinomycetes</taxon>
        <taxon>Micrococcales</taxon>
        <taxon>Intrasporangiaceae</taxon>
        <taxon>Nostocoides</taxon>
    </lineage>
</organism>
<dbReference type="NCBIfam" id="TIGR01891">
    <property type="entry name" value="amidohydrolases"/>
    <property type="match status" value="1"/>
</dbReference>
<dbReference type="STRING" id="1194083.BN12_280006"/>
<keyword evidence="2" id="KW-0479">Metal-binding</keyword>
<dbReference type="InterPro" id="IPR036264">
    <property type="entry name" value="Bact_exopeptidase_dim_dom"/>
</dbReference>
<dbReference type="InterPro" id="IPR017439">
    <property type="entry name" value="Amidohydrolase"/>
</dbReference>
<dbReference type="Pfam" id="PF07687">
    <property type="entry name" value="M20_dimer"/>
    <property type="match status" value="1"/>
</dbReference>
<name>A0A077M2A2_9MICO</name>
<proteinExistence type="predicted"/>
<dbReference type="Gene3D" id="3.40.630.10">
    <property type="entry name" value="Zn peptidases"/>
    <property type="match status" value="1"/>
</dbReference>
<dbReference type="RefSeq" id="WP_200901152.1">
    <property type="nucleotide sequence ID" value="NZ_HF570958.1"/>
</dbReference>
<dbReference type="InterPro" id="IPR002933">
    <property type="entry name" value="Peptidase_M20"/>
</dbReference>
<feature type="domain" description="Peptidase M20 dimerisation" evidence="3">
    <location>
        <begin position="186"/>
        <end position="278"/>
    </location>
</feature>
<dbReference type="FunFam" id="3.30.70.360:FF:000001">
    <property type="entry name" value="N-acetyldiaminopimelate deacetylase"/>
    <property type="match status" value="1"/>
</dbReference>
<sequence length="384" mass="40790">MITRTVGRARHEQLVRWRHELHQIPETAFAEHATSDYVASVLRDLGFDVTTGIGGTGVVASLTRGTSGYAIGLRAELDALPLTEDTDRRPYASRHPGAMHACGHDGHMAMVLGAAAILAEEGGFTGTVRTVFQPAEEPGRGARAMIDDGLLDDHPLDVILGIHNIPGLPAGRVHLRPGPVMAGEDDFHIHITGRGGHASAPHLLVDPIVVAAQLITALQTVTARNVDPMHHAVVSCTDVRTDGARNAIPGNVHITGDTRTFDDATSQLVEHRIRHLTDAICAAHGARGHVTYTREFAPTVNDPAATAVAAALGADDLDDACSPIMASEDFGILARHVPAVFAFLGNGTQPGHGATPLHSPEYDINDDILEAGVDYYVRLVRGWP</sequence>